<evidence type="ECO:0000256" key="1">
    <source>
        <dbReference type="SAM" id="MobiDB-lite"/>
    </source>
</evidence>
<keyword evidence="5" id="KW-1185">Reference proteome</keyword>
<dbReference type="InterPro" id="IPR028098">
    <property type="entry name" value="Glyco_trans_4-like_N"/>
</dbReference>
<feature type="domain" description="Glycosyl transferase family 1" evidence="2">
    <location>
        <begin position="245"/>
        <end position="403"/>
    </location>
</feature>
<dbReference type="GO" id="GO:0016757">
    <property type="term" value="F:glycosyltransferase activity"/>
    <property type="evidence" value="ECO:0007669"/>
    <property type="project" value="InterPro"/>
</dbReference>
<protein>
    <submittedName>
        <fullName evidence="4">Glycosyltransferase</fullName>
    </submittedName>
</protein>
<dbReference type="STRING" id="1123069.ruthe_02122"/>
<dbReference type="PANTHER" id="PTHR12526">
    <property type="entry name" value="GLYCOSYLTRANSFERASE"/>
    <property type="match status" value="1"/>
</dbReference>
<accession>S9QY26</accession>
<dbReference type="AlphaFoldDB" id="S9QY26"/>
<dbReference type="InterPro" id="IPR001296">
    <property type="entry name" value="Glyco_trans_1"/>
</dbReference>
<comment type="caution">
    <text evidence="4">The sequence shown here is derived from an EMBL/GenBank/DDBJ whole genome shotgun (WGS) entry which is preliminary data.</text>
</comment>
<dbReference type="Pfam" id="PF00534">
    <property type="entry name" value="Glycos_transf_1"/>
    <property type="match status" value="1"/>
</dbReference>
<dbReference type="SUPFAM" id="SSF53756">
    <property type="entry name" value="UDP-Glycosyltransferase/glycogen phosphorylase"/>
    <property type="match status" value="1"/>
</dbReference>
<dbReference type="EMBL" id="AOLV01000022">
    <property type="protein sequence ID" value="EPX84538.1"/>
    <property type="molecule type" value="Genomic_DNA"/>
</dbReference>
<dbReference type="Proteomes" id="UP000015346">
    <property type="component" value="Unassembled WGS sequence"/>
</dbReference>
<dbReference type="Pfam" id="PF13439">
    <property type="entry name" value="Glyco_transf_4"/>
    <property type="match status" value="1"/>
</dbReference>
<reference evidence="4 5" key="1">
    <citation type="journal article" date="2013" name="Stand. Genomic Sci.">
        <title>Genome sequence of the reddish-pigmented Rubellimicrobium thermophilum type strain (DSM 16684(T)), a member of the Roseobacter clade.</title>
        <authorList>
            <person name="Fiebig A."/>
            <person name="Riedel T."/>
            <person name="Gronow S."/>
            <person name="Petersen J."/>
            <person name="Klenk H.P."/>
            <person name="Goker M."/>
        </authorList>
    </citation>
    <scope>NUCLEOTIDE SEQUENCE [LARGE SCALE GENOMIC DNA]</scope>
    <source>
        <strain evidence="4 5">DSM 16684</strain>
    </source>
</reference>
<dbReference type="HOGENOM" id="CLU_009583_14_2_5"/>
<proteinExistence type="predicted"/>
<evidence type="ECO:0000313" key="4">
    <source>
        <dbReference type="EMBL" id="EPX84538.1"/>
    </source>
</evidence>
<dbReference type="Gene3D" id="3.40.50.2000">
    <property type="entry name" value="Glycogen Phosphorylase B"/>
    <property type="match status" value="2"/>
</dbReference>
<evidence type="ECO:0000259" key="2">
    <source>
        <dbReference type="Pfam" id="PF00534"/>
    </source>
</evidence>
<feature type="region of interest" description="Disordered" evidence="1">
    <location>
        <begin position="1"/>
        <end position="26"/>
    </location>
</feature>
<dbReference type="PANTHER" id="PTHR12526:SF636">
    <property type="entry name" value="BLL3647 PROTEIN"/>
    <property type="match status" value="1"/>
</dbReference>
<dbReference type="PATRIC" id="fig|1123069.3.peg.2097"/>
<gene>
    <name evidence="4" type="ORF">ruthe_02122</name>
</gene>
<dbReference type="CDD" id="cd03801">
    <property type="entry name" value="GT4_PimA-like"/>
    <property type="match status" value="1"/>
</dbReference>
<evidence type="ECO:0000313" key="5">
    <source>
        <dbReference type="Proteomes" id="UP000015346"/>
    </source>
</evidence>
<sequence>MADGGMTGVEQGSSGQGSGPTKPPLPGPVAWLSGDYVRASHTFILREAAALRALGFDLRPFSIRPVAGDQITGPEWREEAARVTAVLPRALRPLTGLAAHAAALGRSPALWLRLLRQAWRTAEPGLRGRAYGLIRFHEAAVLAQALRRIGAVHLHNHFAMSSCVVARLAAPLAGISWSFTLHGPDDLSEARRFRLDESLRTADFVVCISAFARSQAMLHADPPVWEKLHIVHCGVEPERYAADGPGDPDRLLFVGRLTPVKGVRMLLTALALARRERPGLHLRLVGEGPERAALEAEAARRGLGGAVTFLGAQGQAEVARELAACGALVLPSLAEGVPVVLMEAMAAARPVIATRIAGVAELVEEGVSGLLVPPGEEEALAQAMLAVTADPARAAAMGAAGRARVRAGFDARQEAARLAQLLLWARTGGPRPARRPEPWTP</sequence>
<feature type="domain" description="Glycosyltransferase subfamily 4-like N-terminal" evidence="3">
    <location>
        <begin position="128"/>
        <end position="239"/>
    </location>
</feature>
<evidence type="ECO:0000259" key="3">
    <source>
        <dbReference type="Pfam" id="PF13439"/>
    </source>
</evidence>
<name>S9QY26_9RHOB</name>
<organism evidence="4 5">
    <name type="scientific">Rubellimicrobium thermophilum DSM 16684</name>
    <dbReference type="NCBI Taxonomy" id="1123069"/>
    <lineage>
        <taxon>Bacteria</taxon>
        <taxon>Pseudomonadati</taxon>
        <taxon>Pseudomonadota</taxon>
        <taxon>Alphaproteobacteria</taxon>
        <taxon>Rhodobacterales</taxon>
        <taxon>Roseobacteraceae</taxon>
        <taxon>Rubellimicrobium</taxon>
    </lineage>
</organism>
<keyword evidence="4" id="KW-0808">Transferase</keyword>